<dbReference type="EMBL" id="AIMB01000008">
    <property type="protein sequence ID" value="EJF89066.1"/>
    <property type="molecule type" value="Genomic_DNA"/>
</dbReference>
<keyword evidence="5" id="KW-0133">Cell shape</keyword>
<evidence type="ECO:0000256" key="1">
    <source>
        <dbReference type="ARBA" id="ARBA00004141"/>
    </source>
</evidence>
<keyword evidence="17" id="KW-0131">Cell cycle</keyword>
<evidence type="ECO:0000256" key="7">
    <source>
        <dbReference type="ARBA" id="ARBA00022989"/>
    </source>
</evidence>
<evidence type="ECO:0000256" key="6">
    <source>
        <dbReference type="ARBA" id="ARBA00022984"/>
    </source>
</evidence>
<dbReference type="GO" id="GO:0009252">
    <property type="term" value="P:peptidoglycan biosynthetic process"/>
    <property type="evidence" value="ECO:0007669"/>
    <property type="project" value="UniProtKB-KW"/>
</dbReference>
<sequence>MVSRADRGPIANWWWTIDRSILAACLMLMGIGIMLSFAASPTVASKIGIADSFYFVRWHIIFSIPALFTMIIISFFSPRNIRRFCLLLFIATIALLVATLLFGAEVKGSKRWISLLGISVQASEFMKPAFIVVSAWIFAQQTKSQGIYGYLLAIIIYAVSASLLVLQPDIGQTMLISATWGGLFFLAGVPLIVIFFFIGLAFVGGFGAYMFVHHVRERVIGFLTGEGDTFQVDVGREAILNGGWFGQGPGEGTVKRIVPDSHTDFVLSVAAEEYGIILCLLILALFSFIVIRSLSIAMKERDMFTRFSIAGIAMLFGCQSMINMAVNLHLMPPKGMTLPFISYGGSSMVAIAISMGILLSLTRRRPEARLSASLPTFVPAV</sequence>
<gene>
    <name evidence="17" type="ORF">ME5_01617</name>
</gene>
<evidence type="ECO:0000256" key="9">
    <source>
        <dbReference type="ARBA" id="ARBA00032370"/>
    </source>
</evidence>
<keyword evidence="17" id="KW-0132">Cell division</keyword>
<keyword evidence="8 16" id="KW-0472">Membrane</keyword>
<dbReference type="PANTHER" id="PTHR30474:SF2">
    <property type="entry name" value="PEPTIDOGLYCAN GLYCOSYLTRANSFERASE FTSW-RELATED"/>
    <property type="match status" value="1"/>
</dbReference>
<organism evidence="17 18">
    <name type="scientific">Bartonella tamiae Th239</name>
    <dbReference type="NCBI Taxonomy" id="1094558"/>
    <lineage>
        <taxon>Bacteria</taxon>
        <taxon>Pseudomonadati</taxon>
        <taxon>Pseudomonadota</taxon>
        <taxon>Alphaproteobacteria</taxon>
        <taxon>Hyphomicrobiales</taxon>
        <taxon>Bartonellaceae</taxon>
        <taxon>Bartonella</taxon>
    </lineage>
</organism>
<accession>J0QT62</accession>
<dbReference type="OrthoDB" id="9768187at2"/>
<keyword evidence="6" id="KW-0573">Peptidoglycan synthesis</keyword>
<dbReference type="PANTHER" id="PTHR30474">
    <property type="entry name" value="CELL CYCLE PROTEIN"/>
    <property type="match status" value="1"/>
</dbReference>
<dbReference type="RefSeq" id="WP_008040141.1">
    <property type="nucleotide sequence ID" value="NZ_JH725147.1"/>
</dbReference>
<dbReference type="STRING" id="1094558.ME5_01617"/>
<feature type="transmembrane region" description="Helical" evidence="16">
    <location>
        <begin position="21"/>
        <end position="44"/>
    </location>
</feature>
<evidence type="ECO:0000256" key="11">
    <source>
        <dbReference type="ARBA" id="ARBA00038053"/>
    </source>
</evidence>
<keyword evidence="7 16" id="KW-1133">Transmembrane helix</keyword>
<evidence type="ECO:0000256" key="2">
    <source>
        <dbReference type="ARBA" id="ARBA00022676"/>
    </source>
</evidence>
<keyword evidence="3" id="KW-0808">Transferase</keyword>
<dbReference type="GO" id="GO:0015648">
    <property type="term" value="F:lipid-linked peptidoglycan transporter activity"/>
    <property type="evidence" value="ECO:0007669"/>
    <property type="project" value="TreeGrafter"/>
</dbReference>
<feature type="transmembrane region" description="Helical" evidence="16">
    <location>
        <begin position="84"/>
        <end position="104"/>
    </location>
</feature>
<evidence type="ECO:0000256" key="8">
    <source>
        <dbReference type="ARBA" id="ARBA00023136"/>
    </source>
</evidence>
<comment type="similarity">
    <text evidence="11">Belongs to the SEDS family. FtsW subfamily.</text>
</comment>
<evidence type="ECO:0000256" key="10">
    <source>
        <dbReference type="ARBA" id="ARBA00033270"/>
    </source>
</evidence>
<comment type="caution">
    <text evidence="17">The sequence shown here is derived from an EMBL/GenBank/DDBJ whole genome shotgun (WGS) entry which is preliminary data.</text>
</comment>
<evidence type="ECO:0000256" key="15">
    <source>
        <dbReference type="ARBA" id="ARBA00049902"/>
    </source>
</evidence>
<reference evidence="17 18" key="1">
    <citation type="submission" date="2012-03" db="EMBL/GenBank/DDBJ databases">
        <title>The Genome Sequence of Bartonella tamiae Th239.</title>
        <authorList>
            <consortium name="The Broad Institute Genome Sequencing Platform"/>
            <consortium name="The Broad Institute Genome Sequencing Center for Infectious Disease"/>
            <person name="Feldgarden M."/>
            <person name="Kirby J."/>
            <person name="Kosoy M."/>
            <person name="Birtles R."/>
            <person name="Probert W.S."/>
            <person name="Chiaraviglio L."/>
            <person name="Young S.K."/>
            <person name="Zeng Q."/>
            <person name="Gargeya S."/>
            <person name="Fitzgerald M."/>
            <person name="Haas B."/>
            <person name="Abouelleil A."/>
            <person name="Alvarado L."/>
            <person name="Arachchi H.M."/>
            <person name="Berlin A."/>
            <person name="Chapman S.B."/>
            <person name="Gearin G."/>
            <person name="Goldberg J."/>
            <person name="Griggs A."/>
            <person name="Gujja S."/>
            <person name="Hansen M."/>
            <person name="Heiman D."/>
            <person name="Howarth C."/>
            <person name="Larimer J."/>
            <person name="Lui A."/>
            <person name="MacDonald P.J.P."/>
            <person name="McCowen C."/>
            <person name="Montmayeur A."/>
            <person name="Murphy C."/>
            <person name="Neiman D."/>
            <person name="Pearson M."/>
            <person name="Priest M."/>
            <person name="Roberts A."/>
            <person name="Saif S."/>
            <person name="Shea T."/>
            <person name="Sisk P."/>
            <person name="Stolte C."/>
            <person name="Sykes S."/>
            <person name="Wortman J."/>
            <person name="Nusbaum C."/>
            <person name="Birren B."/>
        </authorList>
    </citation>
    <scope>NUCLEOTIDE SEQUENCE [LARGE SCALE GENOMIC DNA]</scope>
    <source>
        <strain evidence="17 18">Th239</strain>
    </source>
</reference>
<evidence type="ECO:0000256" key="13">
    <source>
        <dbReference type="ARBA" id="ARBA00041418"/>
    </source>
</evidence>
<evidence type="ECO:0000313" key="17">
    <source>
        <dbReference type="EMBL" id="EJF89066.1"/>
    </source>
</evidence>
<dbReference type="InterPro" id="IPR001182">
    <property type="entry name" value="FtsW/RodA"/>
</dbReference>
<evidence type="ECO:0000256" key="12">
    <source>
        <dbReference type="ARBA" id="ARBA00041185"/>
    </source>
</evidence>
<feature type="transmembrane region" description="Helical" evidence="16">
    <location>
        <begin position="340"/>
        <end position="361"/>
    </location>
</feature>
<comment type="catalytic activity">
    <reaction evidence="15">
        <text>[GlcNAc-(1-&gt;4)-Mur2Ac(oyl-L-Ala-gamma-D-Glu-L-Lys-D-Ala-D-Ala)](n)-di-trans,octa-cis-undecaprenyl diphosphate + beta-D-GlcNAc-(1-&gt;4)-Mur2Ac(oyl-L-Ala-gamma-D-Glu-L-Lys-D-Ala-D-Ala)-di-trans,octa-cis-undecaprenyl diphosphate = [GlcNAc-(1-&gt;4)-Mur2Ac(oyl-L-Ala-gamma-D-Glu-L-Lys-D-Ala-D-Ala)](n+1)-di-trans,octa-cis-undecaprenyl diphosphate + di-trans,octa-cis-undecaprenyl diphosphate + H(+)</text>
        <dbReference type="Rhea" id="RHEA:23708"/>
        <dbReference type="Rhea" id="RHEA-COMP:9602"/>
        <dbReference type="Rhea" id="RHEA-COMP:9603"/>
        <dbReference type="ChEBI" id="CHEBI:15378"/>
        <dbReference type="ChEBI" id="CHEBI:58405"/>
        <dbReference type="ChEBI" id="CHEBI:60033"/>
        <dbReference type="ChEBI" id="CHEBI:78435"/>
        <dbReference type="EC" id="2.4.99.28"/>
    </reaction>
</comment>
<dbReference type="Pfam" id="PF01098">
    <property type="entry name" value="FTSW_RODA_SPOVE"/>
    <property type="match status" value="1"/>
</dbReference>
<dbReference type="GO" id="GO:0008955">
    <property type="term" value="F:peptidoglycan glycosyltransferase activity"/>
    <property type="evidence" value="ECO:0007669"/>
    <property type="project" value="UniProtKB-EC"/>
</dbReference>
<dbReference type="GO" id="GO:0051301">
    <property type="term" value="P:cell division"/>
    <property type="evidence" value="ECO:0007669"/>
    <property type="project" value="UniProtKB-KW"/>
</dbReference>
<dbReference type="HOGENOM" id="CLU_029243_1_1_5"/>
<name>J0QT62_9HYPH</name>
<feature type="transmembrane region" description="Helical" evidence="16">
    <location>
        <begin position="56"/>
        <end position="77"/>
    </location>
</feature>
<keyword evidence="4 16" id="KW-0812">Transmembrane</keyword>
<dbReference type="Proteomes" id="UP000008952">
    <property type="component" value="Unassembled WGS sequence"/>
</dbReference>
<dbReference type="GO" id="GO:0005886">
    <property type="term" value="C:plasma membrane"/>
    <property type="evidence" value="ECO:0007669"/>
    <property type="project" value="TreeGrafter"/>
</dbReference>
<dbReference type="EC" id="2.4.99.28" evidence="14"/>
<feature type="transmembrane region" description="Helical" evidence="16">
    <location>
        <begin position="178"/>
        <end position="211"/>
    </location>
</feature>
<dbReference type="eggNOG" id="COG0772">
    <property type="taxonomic scope" value="Bacteria"/>
</dbReference>
<evidence type="ECO:0000256" key="4">
    <source>
        <dbReference type="ARBA" id="ARBA00022692"/>
    </source>
</evidence>
<evidence type="ECO:0000256" key="3">
    <source>
        <dbReference type="ARBA" id="ARBA00022679"/>
    </source>
</evidence>
<feature type="transmembrane region" description="Helical" evidence="16">
    <location>
        <begin position="307"/>
        <end position="328"/>
    </location>
</feature>
<evidence type="ECO:0000256" key="5">
    <source>
        <dbReference type="ARBA" id="ARBA00022960"/>
    </source>
</evidence>
<evidence type="ECO:0000256" key="14">
    <source>
        <dbReference type="ARBA" id="ARBA00044770"/>
    </source>
</evidence>
<keyword evidence="18" id="KW-1185">Reference proteome</keyword>
<dbReference type="AlphaFoldDB" id="J0QT62"/>
<dbReference type="GO" id="GO:0032153">
    <property type="term" value="C:cell division site"/>
    <property type="evidence" value="ECO:0007669"/>
    <property type="project" value="TreeGrafter"/>
</dbReference>
<dbReference type="PATRIC" id="fig|1094558.3.peg.1729"/>
<feature type="transmembrane region" description="Helical" evidence="16">
    <location>
        <begin position="147"/>
        <end position="166"/>
    </location>
</feature>
<evidence type="ECO:0000313" key="18">
    <source>
        <dbReference type="Proteomes" id="UP000008952"/>
    </source>
</evidence>
<dbReference type="GO" id="GO:0008360">
    <property type="term" value="P:regulation of cell shape"/>
    <property type="evidence" value="ECO:0007669"/>
    <property type="project" value="UniProtKB-KW"/>
</dbReference>
<keyword evidence="2" id="KW-0328">Glycosyltransferase</keyword>
<protein>
    <recommendedName>
        <fullName evidence="12">Probable peptidoglycan glycosyltransferase FtsW</fullName>
        <ecNumber evidence="14">2.4.99.28</ecNumber>
    </recommendedName>
    <alternativeName>
        <fullName evidence="13">Cell division protein FtsW</fullName>
    </alternativeName>
    <alternativeName>
        <fullName evidence="10">Cell wall polymerase</fullName>
    </alternativeName>
    <alternativeName>
        <fullName evidence="9">Peptidoglycan polymerase</fullName>
    </alternativeName>
</protein>
<evidence type="ECO:0000256" key="16">
    <source>
        <dbReference type="SAM" id="Phobius"/>
    </source>
</evidence>
<proteinExistence type="inferred from homology"/>
<feature type="transmembrane region" description="Helical" evidence="16">
    <location>
        <begin position="274"/>
        <end position="295"/>
    </location>
</feature>
<comment type="subcellular location">
    <subcellularLocation>
        <location evidence="1">Membrane</location>
        <topology evidence="1">Multi-pass membrane protein</topology>
    </subcellularLocation>
</comment>